<feature type="domain" description="Teneurin-like YD-shell" evidence="4">
    <location>
        <begin position="726"/>
        <end position="964"/>
    </location>
</feature>
<feature type="region of interest" description="Disordered" evidence="2">
    <location>
        <begin position="655"/>
        <end position="685"/>
    </location>
</feature>
<feature type="compositionally biased region" description="Acidic residues" evidence="2">
    <location>
        <begin position="62"/>
        <end position="80"/>
    </location>
</feature>
<feature type="domain" description="Teneurin-like YD-shell" evidence="4">
    <location>
        <begin position="219"/>
        <end position="372"/>
    </location>
</feature>
<feature type="compositionally biased region" description="Basic and acidic residues" evidence="2">
    <location>
        <begin position="672"/>
        <end position="684"/>
    </location>
</feature>
<protein>
    <recommendedName>
        <fullName evidence="4">Teneurin-like YD-shell domain-containing protein</fullName>
    </recommendedName>
</protein>
<feature type="compositionally biased region" description="Polar residues" evidence="2">
    <location>
        <begin position="386"/>
        <end position="407"/>
    </location>
</feature>
<proteinExistence type="predicted"/>
<gene>
    <name evidence="5" type="ORF">IDM40_06865</name>
</gene>
<keyword evidence="3" id="KW-0732">Signal</keyword>
<feature type="region of interest" description="Disordered" evidence="2">
    <location>
        <begin position="27"/>
        <end position="85"/>
    </location>
</feature>
<dbReference type="InterPro" id="IPR050708">
    <property type="entry name" value="T6SS_VgrG/RHS"/>
</dbReference>
<feature type="region of interest" description="Disordered" evidence="2">
    <location>
        <begin position="349"/>
        <end position="407"/>
    </location>
</feature>
<feature type="region of interest" description="Disordered" evidence="2">
    <location>
        <begin position="264"/>
        <end position="303"/>
    </location>
</feature>
<sequence length="1086" mass="117082">MRWHLPRAIVATTAAATLTASLVHAPPALADTDPHSPHDRTVPVPETFEPGEATGEHQAQDPPDEAWEPAGPDEQDEDEAERSPAWTCSTGEENLGIADWHPMQRHQISDRLDVDINLENGNAVIRHRDLTVGGTGVHLGLNSVYNSRDLNQQWKHSYGRDIGLKFESDRIAFHGPTGSCDEFMEDGDGGYDSPAGLNATLTELDNGHYALTYTRGEFEDEVWYFDANGWAITHADRNGNTNDFVYSNGGDLIAINDSQNRSTSLDWDTGANRPTEVTDPTGETAASYTYGGESTRQPDTITDRAGNDIDFAYEDGYLTEITDPEGAVWELSYDAQGRVTSFTEPYGEDGATYSFDHGDGDGTSTTVTDPGGGESTHEFDDMGRQTEATDQVGNTRSQEWTANSDVASTTDALEASVSYDYDDANNLIGTELPTGAETAVGYGDSANPAKPTSFTGPDGNELSFTYDEAGNMMRAYSEDEDILLSSMHYNNDGTPSSATDANGNRTTFDYDDAGNMVAQHEPGPMGSMEFTYDSLSRVTSVTDGNGQTLEYGYDRLDRVVSISHDGELIQSHSYDDNGRLVATHTDQVSTEFTFNARGDLLQSVRSDSSDEESTEYAYDAVGNVTEFTEHGRTTEYSFDDAFRLTSLLDITGAETTFSHDENNQRTNTTHPDGAEEDRSYDDSGRLTSITATGAEGQELLSASYSWTSGEDDSDKLSERTVDGTTEEFTYDGLDRLTSNGQIDYSYDEAGNLVSADGEEWSYNDADQVTDARGTGVEHDDAGNMVTRGGTTYEYSPTDQMLRSEDGDGDLARSLSYDTTDQTQIRGITDVEDGDDGERVERQLSNTALGTTNIASEGERTSYVRDPAGELVSMVAWEDEERFHYTTDHQNTVLALTAEGSEAEAPDAVYEYTPFGERTDEVDEDSRAGELNPFGFTGAYQFLDGTTHLGHRFLDAMTLNFTQADPSRQEMNNYAYAMGDPINRTDPTGLMSAVDHGDMASGLATGLFGVGMFLTCTAAFLVCATAGVVGGMAIGGAAGGMGAIASGGSQGQVREATFRGMASGGVGGAFPDPVSGAAVTEVGTTVF</sequence>
<dbReference type="EMBL" id="JADBGI010000005">
    <property type="protein sequence ID" value="MBE2998428.1"/>
    <property type="molecule type" value="Genomic_DNA"/>
</dbReference>
<dbReference type="PANTHER" id="PTHR32305:SF15">
    <property type="entry name" value="PROTEIN RHSA-RELATED"/>
    <property type="match status" value="1"/>
</dbReference>
<dbReference type="InterPro" id="IPR006530">
    <property type="entry name" value="YD"/>
</dbReference>
<reference evidence="5 6" key="1">
    <citation type="submission" date="2020-09" db="EMBL/GenBank/DDBJ databases">
        <title>Diversity and distribution of actinomycetes associated with coral in the coast of Hainan.</title>
        <authorList>
            <person name="Li F."/>
        </authorList>
    </citation>
    <scope>NUCLEOTIDE SEQUENCE [LARGE SCALE GENOMIC DNA]</scope>
    <source>
        <strain evidence="5 6">HNM0947</strain>
    </source>
</reference>
<dbReference type="NCBIfam" id="TIGR03696">
    <property type="entry name" value="Rhs_assc_core"/>
    <property type="match status" value="1"/>
</dbReference>
<feature type="chain" id="PRO_5045990587" description="Teneurin-like YD-shell domain-containing protein" evidence="3">
    <location>
        <begin position="31"/>
        <end position="1086"/>
    </location>
</feature>
<dbReference type="Pfam" id="PF25023">
    <property type="entry name" value="TEN_YD-shell"/>
    <property type="match status" value="2"/>
</dbReference>
<dbReference type="InterPro" id="IPR022385">
    <property type="entry name" value="Rhs_assc_core"/>
</dbReference>
<name>A0ABR9P3L1_9ACTN</name>
<dbReference type="Proteomes" id="UP000806528">
    <property type="component" value="Unassembled WGS sequence"/>
</dbReference>
<evidence type="ECO:0000256" key="3">
    <source>
        <dbReference type="SAM" id="SignalP"/>
    </source>
</evidence>
<dbReference type="InterPro" id="IPR031325">
    <property type="entry name" value="RHS_repeat"/>
</dbReference>
<dbReference type="NCBIfam" id="TIGR01643">
    <property type="entry name" value="YD_repeat_2x"/>
    <property type="match status" value="3"/>
</dbReference>
<dbReference type="PANTHER" id="PTHR32305">
    <property type="match status" value="1"/>
</dbReference>
<feature type="compositionally biased region" description="Polar residues" evidence="2">
    <location>
        <begin position="284"/>
        <end position="300"/>
    </location>
</feature>
<feature type="region of interest" description="Disordered" evidence="2">
    <location>
        <begin position="772"/>
        <end position="794"/>
    </location>
</feature>
<dbReference type="InterPro" id="IPR056823">
    <property type="entry name" value="TEN-like_YD-shell"/>
</dbReference>
<evidence type="ECO:0000256" key="2">
    <source>
        <dbReference type="SAM" id="MobiDB-lite"/>
    </source>
</evidence>
<evidence type="ECO:0000313" key="6">
    <source>
        <dbReference type="Proteomes" id="UP000806528"/>
    </source>
</evidence>
<dbReference type="Gene3D" id="2.180.10.10">
    <property type="entry name" value="RHS repeat-associated core"/>
    <property type="match status" value="3"/>
</dbReference>
<feature type="compositionally biased region" description="Basic and acidic residues" evidence="2">
    <location>
        <begin position="375"/>
        <end position="384"/>
    </location>
</feature>
<comment type="caution">
    <text evidence="5">The sequence shown here is derived from an EMBL/GenBank/DDBJ whole genome shotgun (WGS) entry which is preliminary data.</text>
</comment>
<evidence type="ECO:0000313" key="5">
    <source>
        <dbReference type="EMBL" id="MBE2998428.1"/>
    </source>
</evidence>
<evidence type="ECO:0000259" key="4">
    <source>
        <dbReference type="Pfam" id="PF25023"/>
    </source>
</evidence>
<organism evidence="5 6">
    <name type="scientific">Nocardiopsis coralli</name>
    <dbReference type="NCBI Taxonomy" id="2772213"/>
    <lineage>
        <taxon>Bacteria</taxon>
        <taxon>Bacillati</taxon>
        <taxon>Actinomycetota</taxon>
        <taxon>Actinomycetes</taxon>
        <taxon>Streptosporangiales</taxon>
        <taxon>Nocardiopsidaceae</taxon>
        <taxon>Nocardiopsis</taxon>
    </lineage>
</organism>
<keyword evidence="1" id="KW-0677">Repeat</keyword>
<feature type="signal peptide" evidence="3">
    <location>
        <begin position="1"/>
        <end position="30"/>
    </location>
</feature>
<dbReference type="Pfam" id="PF05593">
    <property type="entry name" value="RHS_repeat"/>
    <property type="match status" value="3"/>
</dbReference>
<evidence type="ECO:0000256" key="1">
    <source>
        <dbReference type="ARBA" id="ARBA00022737"/>
    </source>
</evidence>
<feature type="compositionally biased region" description="Basic and acidic residues" evidence="2">
    <location>
        <begin position="32"/>
        <end position="41"/>
    </location>
</feature>
<keyword evidence="6" id="KW-1185">Reference proteome</keyword>
<accession>A0ABR9P3L1</accession>
<feature type="region of interest" description="Disordered" evidence="2">
    <location>
        <begin position="439"/>
        <end position="459"/>
    </location>
</feature>